<evidence type="ECO:0000313" key="2">
    <source>
        <dbReference type="EMBL" id="TGJ69162.1"/>
    </source>
</evidence>
<feature type="region of interest" description="Disordered" evidence="1">
    <location>
        <begin position="43"/>
        <end position="79"/>
    </location>
</feature>
<dbReference type="EMBL" id="SOZJ01000003">
    <property type="protein sequence ID" value="TGJ69162.1"/>
    <property type="molecule type" value="Genomic_DNA"/>
</dbReference>
<organism evidence="2 3">
    <name type="scientific">Orbilia oligospora</name>
    <name type="common">Nematode-trapping fungus</name>
    <name type="synonym">Arthrobotrys oligospora</name>
    <dbReference type="NCBI Taxonomy" id="2813651"/>
    <lineage>
        <taxon>Eukaryota</taxon>
        <taxon>Fungi</taxon>
        <taxon>Dikarya</taxon>
        <taxon>Ascomycota</taxon>
        <taxon>Pezizomycotina</taxon>
        <taxon>Orbiliomycetes</taxon>
        <taxon>Orbiliales</taxon>
        <taxon>Orbiliaceae</taxon>
        <taxon>Orbilia</taxon>
    </lineage>
</organism>
<comment type="caution">
    <text evidence="2">The sequence shown here is derived from an EMBL/GenBank/DDBJ whole genome shotgun (WGS) entry which is preliminary data.</text>
</comment>
<evidence type="ECO:0000313" key="3">
    <source>
        <dbReference type="Proteomes" id="UP000297595"/>
    </source>
</evidence>
<protein>
    <submittedName>
        <fullName evidence="2">Uncharacterized protein</fullName>
    </submittedName>
</protein>
<proteinExistence type="predicted"/>
<accession>A0A8H2E292</accession>
<name>A0A8H2E292_ORBOL</name>
<evidence type="ECO:0000256" key="1">
    <source>
        <dbReference type="SAM" id="MobiDB-lite"/>
    </source>
</evidence>
<dbReference type="AlphaFoldDB" id="A0A8H2E292"/>
<dbReference type="Proteomes" id="UP000297595">
    <property type="component" value="Unassembled WGS sequence"/>
</dbReference>
<reference evidence="2 3" key="1">
    <citation type="submission" date="2019-03" db="EMBL/GenBank/DDBJ databases">
        <title>Nematode-trapping fungi genome.</title>
        <authorList>
            <person name="Vidal-Diez De Ulzurrun G."/>
        </authorList>
    </citation>
    <scope>NUCLEOTIDE SEQUENCE [LARGE SCALE GENOMIC DNA]</scope>
    <source>
        <strain evidence="2 3">TWF154</strain>
    </source>
</reference>
<sequence>MAILQPTEGLFFSKHSGHPVRNFGEQKSAGALFGSQDVASTPWQVSGPLAQPANGRRKKSNAQKMNSLQLIKGKPLFHS</sequence>
<gene>
    <name evidence="2" type="ORF">EYR41_005222</name>
</gene>